<feature type="domain" description="NTF2" evidence="1">
    <location>
        <begin position="14"/>
        <end position="167"/>
    </location>
</feature>
<dbReference type="InterPro" id="IPR045875">
    <property type="entry name" value="NTF2"/>
</dbReference>
<dbReference type="GO" id="GO:0006913">
    <property type="term" value="P:nucleocytoplasmic transport"/>
    <property type="evidence" value="ECO:0007669"/>
    <property type="project" value="InterPro"/>
</dbReference>
<dbReference type="InterPro" id="IPR018222">
    <property type="entry name" value="Nuclear_transport_factor_2_euk"/>
</dbReference>
<dbReference type="InterPro" id="IPR002075">
    <property type="entry name" value="NTF2_dom"/>
</dbReference>
<evidence type="ECO:0000313" key="2">
    <source>
        <dbReference type="EMBL" id="KAI1876346.1"/>
    </source>
</evidence>
<protein>
    <recommendedName>
        <fullName evidence="1">NTF2 domain-containing protein</fullName>
    </recommendedName>
</protein>
<organism evidence="2 3">
    <name type="scientific">Neoarthrinium moseri</name>
    <dbReference type="NCBI Taxonomy" id="1658444"/>
    <lineage>
        <taxon>Eukaryota</taxon>
        <taxon>Fungi</taxon>
        <taxon>Dikarya</taxon>
        <taxon>Ascomycota</taxon>
        <taxon>Pezizomycotina</taxon>
        <taxon>Sordariomycetes</taxon>
        <taxon>Xylariomycetidae</taxon>
        <taxon>Amphisphaeriales</taxon>
        <taxon>Apiosporaceae</taxon>
        <taxon>Neoarthrinium</taxon>
    </lineage>
</organism>
<dbReference type="PANTHER" id="PTHR12612">
    <property type="entry name" value="NUCLEAR TRANSPORT FACTOR 2"/>
    <property type="match status" value="1"/>
</dbReference>
<dbReference type="PROSITE" id="PS50177">
    <property type="entry name" value="NTF2_DOMAIN"/>
    <property type="match status" value="1"/>
</dbReference>
<dbReference type="EMBL" id="JAFIMR010000007">
    <property type="protein sequence ID" value="KAI1876346.1"/>
    <property type="molecule type" value="Genomic_DNA"/>
</dbReference>
<dbReference type="InterPro" id="IPR032710">
    <property type="entry name" value="NTF2-like_dom_sf"/>
</dbReference>
<dbReference type="AlphaFoldDB" id="A0A9P9WRG1"/>
<comment type="caution">
    <text evidence="2">The sequence shown here is derived from an EMBL/GenBank/DDBJ whole genome shotgun (WGS) entry which is preliminary data.</text>
</comment>
<dbReference type="Pfam" id="PF02136">
    <property type="entry name" value="NTF2"/>
    <property type="match status" value="1"/>
</dbReference>
<dbReference type="Gene3D" id="3.10.450.50">
    <property type="match status" value="1"/>
</dbReference>
<evidence type="ECO:0000313" key="3">
    <source>
        <dbReference type="Proteomes" id="UP000829685"/>
    </source>
</evidence>
<name>A0A9P9WRG1_9PEZI</name>
<proteinExistence type="predicted"/>
<keyword evidence="3" id="KW-1185">Reference proteome</keyword>
<dbReference type="SUPFAM" id="SSF54427">
    <property type="entry name" value="NTF2-like"/>
    <property type="match status" value="1"/>
</dbReference>
<accession>A0A9P9WRG1</accession>
<sequence>MPLPSIETQSKVATADRFVEHYYDALNKNQRGQLAQYYCSTSNKLTAASLTPDISFNGRVITSVPELQELLEKQGTPVHFEVLSYDAHPVNPHYIIGAPDAQAQSDKGDKLSFVVQVTGTVKFGKGDEATHKSFNESFVMVPHWEAQVKNAPRGLKRWLVASQNSRYL</sequence>
<dbReference type="Proteomes" id="UP000829685">
    <property type="component" value="Unassembled WGS sequence"/>
</dbReference>
<evidence type="ECO:0000259" key="1">
    <source>
        <dbReference type="PROSITE" id="PS50177"/>
    </source>
</evidence>
<gene>
    <name evidence="2" type="ORF">JX265_003872</name>
</gene>
<reference evidence="2" key="1">
    <citation type="submission" date="2021-03" db="EMBL/GenBank/DDBJ databases">
        <title>Revisited historic fungal species revealed as producer of novel bioactive compounds through whole genome sequencing and comparative genomics.</title>
        <authorList>
            <person name="Vignolle G.A."/>
            <person name="Hochenegger N."/>
            <person name="Mach R.L."/>
            <person name="Mach-Aigner A.R."/>
            <person name="Javad Rahimi M."/>
            <person name="Salim K.A."/>
            <person name="Chan C.M."/>
            <person name="Lim L.B.L."/>
            <person name="Cai F."/>
            <person name="Druzhinina I.S."/>
            <person name="U'Ren J.M."/>
            <person name="Derntl C."/>
        </authorList>
    </citation>
    <scope>NUCLEOTIDE SEQUENCE</scope>
    <source>
        <strain evidence="2">TUCIM 5799</strain>
    </source>
</reference>
<dbReference type="OrthoDB" id="25408at2759"/>